<reference evidence="2" key="1">
    <citation type="submission" date="2016-10" db="EMBL/GenBank/DDBJ databases">
        <authorList>
            <person name="Varghese N."/>
            <person name="Submissions S."/>
        </authorList>
    </citation>
    <scope>NUCLEOTIDE SEQUENCE [LARGE SCALE GENOMIC DNA]</scope>
    <source>
        <strain evidence="2">DSM 44260</strain>
    </source>
</reference>
<keyword evidence="2" id="KW-1185">Reference proteome</keyword>
<proteinExistence type="predicted"/>
<name>A0A1H9W346_9PSEU</name>
<dbReference type="EMBL" id="FOGI01000009">
    <property type="protein sequence ID" value="SES28356.1"/>
    <property type="molecule type" value="Genomic_DNA"/>
</dbReference>
<organism evidence="1 2">
    <name type="scientific">Actinokineospora terrae</name>
    <dbReference type="NCBI Taxonomy" id="155974"/>
    <lineage>
        <taxon>Bacteria</taxon>
        <taxon>Bacillati</taxon>
        <taxon>Actinomycetota</taxon>
        <taxon>Actinomycetes</taxon>
        <taxon>Pseudonocardiales</taxon>
        <taxon>Pseudonocardiaceae</taxon>
        <taxon>Actinokineospora</taxon>
    </lineage>
</organism>
<evidence type="ECO:0000313" key="1">
    <source>
        <dbReference type="EMBL" id="SES28356.1"/>
    </source>
</evidence>
<gene>
    <name evidence="1" type="ORF">SAMN04487818_109327</name>
</gene>
<dbReference type="Proteomes" id="UP000199051">
    <property type="component" value="Unassembled WGS sequence"/>
</dbReference>
<dbReference type="STRING" id="155974.SAMN04487818_109327"/>
<dbReference type="AlphaFoldDB" id="A0A1H9W346"/>
<protein>
    <submittedName>
        <fullName evidence="1">Uncharacterized protein</fullName>
    </submittedName>
</protein>
<evidence type="ECO:0000313" key="2">
    <source>
        <dbReference type="Proteomes" id="UP000199051"/>
    </source>
</evidence>
<dbReference type="RefSeq" id="WP_092782037.1">
    <property type="nucleotide sequence ID" value="NZ_FOGI01000009.1"/>
</dbReference>
<accession>A0A1H9W346</accession>
<sequence>MTATLDNTGTVLWGQIDHVASSVREHLDRHPHLSVGTLGVYSANLGQGRVEVYVSAPDQPQACARLLAWVDTLDHATLVLRYCDDNPQARAYTHLADGTPVTVIAPLDPTELHGITADRTGDWVLHWLRMHASEATA</sequence>